<gene>
    <name evidence="11" type="ORF">NIES30_17650</name>
</gene>
<protein>
    <recommendedName>
        <fullName evidence="4 8">Signal peptidase I</fullName>
        <ecNumber evidence="4 8">3.4.21.89</ecNumber>
    </recommendedName>
</protein>
<comment type="subcellular location">
    <subcellularLocation>
        <location evidence="2">Cell membrane</location>
        <topology evidence="2">Single-pass type II membrane protein</topology>
    </subcellularLocation>
    <subcellularLocation>
        <location evidence="9">Membrane</location>
        <topology evidence="9">Single-pass type II membrane protein</topology>
    </subcellularLocation>
</comment>
<evidence type="ECO:0000313" key="11">
    <source>
        <dbReference type="EMBL" id="OKH46122.1"/>
    </source>
</evidence>
<evidence type="ECO:0000256" key="9">
    <source>
        <dbReference type="RuleBase" id="RU362042"/>
    </source>
</evidence>
<evidence type="ECO:0000256" key="5">
    <source>
        <dbReference type="ARBA" id="ARBA00022670"/>
    </source>
</evidence>
<dbReference type="GO" id="GO:0005886">
    <property type="term" value="C:plasma membrane"/>
    <property type="evidence" value="ECO:0007669"/>
    <property type="project" value="UniProtKB-SubCell"/>
</dbReference>
<dbReference type="PANTHER" id="PTHR43390">
    <property type="entry name" value="SIGNAL PEPTIDASE I"/>
    <property type="match status" value="1"/>
</dbReference>
<proteinExistence type="inferred from homology"/>
<evidence type="ECO:0000256" key="6">
    <source>
        <dbReference type="ARBA" id="ARBA00022801"/>
    </source>
</evidence>
<evidence type="ECO:0000256" key="8">
    <source>
        <dbReference type="RuleBase" id="RU003993"/>
    </source>
</evidence>
<dbReference type="CDD" id="cd06530">
    <property type="entry name" value="S26_SPase_I"/>
    <property type="match status" value="1"/>
</dbReference>
<comment type="caution">
    <text evidence="11">The sequence shown here is derived from an EMBL/GenBank/DDBJ whole genome shotgun (WGS) entry which is preliminary data.</text>
</comment>
<dbReference type="PROSITE" id="PS00760">
    <property type="entry name" value="SPASE_I_2"/>
    <property type="match status" value="1"/>
</dbReference>
<dbReference type="PANTHER" id="PTHR43390:SF1">
    <property type="entry name" value="CHLOROPLAST PROCESSING PEPTIDASE"/>
    <property type="match status" value="1"/>
</dbReference>
<dbReference type="InterPro" id="IPR019757">
    <property type="entry name" value="Pept_S26A_signal_pept_1_Lys-AS"/>
</dbReference>
<dbReference type="EMBL" id="MRCG01000014">
    <property type="protein sequence ID" value="OKH46122.1"/>
    <property type="molecule type" value="Genomic_DNA"/>
</dbReference>
<evidence type="ECO:0000256" key="4">
    <source>
        <dbReference type="ARBA" id="ARBA00013208"/>
    </source>
</evidence>
<reference evidence="11 12" key="1">
    <citation type="submission" date="2016-11" db="EMBL/GenBank/DDBJ databases">
        <title>Draft Genome Sequences of Nine Cyanobacterial Strains from Diverse Habitats.</title>
        <authorList>
            <person name="Zhu T."/>
            <person name="Hou S."/>
            <person name="Lu X."/>
            <person name="Hess W.R."/>
        </authorList>
    </citation>
    <scope>NUCLEOTIDE SEQUENCE [LARGE SCALE GENOMIC DNA]</scope>
    <source>
        <strain evidence="11 12">NIES-30</strain>
    </source>
</reference>
<dbReference type="STRING" id="549789.NIES30_17650"/>
<comment type="catalytic activity">
    <reaction evidence="1 8">
        <text>Cleavage of hydrophobic, N-terminal signal or leader sequences from secreted and periplasmic proteins.</text>
        <dbReference type="EC" id="3.4.21.89"/>
    </reaction>
</comment>
<dbReference type="PROSITE" id="PS00501">
    <property type="entry name" value="SPASE_I_1"/>
    <property type="match status" value="1"/>
</dbReference>
<feature type="active site" evidence="7">
    <location>
        <position position="49"/>
    </location>
</feature>
<feature type="active site" evidence="7">
    <location>
        <position position="98"/>
    </location>
</feature>
<dbReference type="Proteomes" id="UP000185557">
    <property type="component" value="Unassembled WGS sequence"/>
</dbReference>
<evidence type="ECO:0000256" key="2">
    <source>
        <dbReference type="ARBA" id="ARBA00004401"/>
    </source>
</evidence>
<dbReference type="AlphaFoldDB" id="A0A1U7J289"/>
<dbReference type="GO" id="GO:0006465">
    <property type="term" value="P:signal peptide processing"/>
    <property type="evidence" value="ECO:0007669"/>
    <property type="project" value="InterPro"/>
</dbReference>
<feature type="domain" description="Peptidase S26" evidence="10">
    <location>
        <begin position="27"/>
        <end position="174"/>
    </location>
</feature>
<comment type="similarity">
    <text evidence="3 9">Belongs to the peptidase S26 family.</text>
</comment>
<dbReference type="InterPro" id="IPR019533">
    <property type="entry name" value="Peptidase_S26"/>
</dbReference>
<sequence length="179" mass="19991">MQKREFLRPGEIQIIKQSLGDVFAIAAVGIPLLVLLRSVIPLSHIPSESMEPTLHGGDHVLVNNMQYFTKDPERGDIVAFDSGFRAGLMNREQVLFVKRVVGIPGDELQIVNGSLYINGDIFTESYAIGQQRDFALTKVTQGHYFLMGDNRDKSYDSRYLGPVPEGRIKGKVLLTLPFN</sequence>
<dbReference type="GO" id="GO:0004252">
    <property type="term" value="F:serine-type endopeptidase activity"/>
    <property type="evidence" value="ECO:0007669"/>
    <property type="project" value="InterPro"/>
</dbReference>
<dbReference type="PRINTS" id="PR00727">
    <property type="entry name" value="LEADERPTASE"/>
</dbReference>
<keyword evidence="12" id="KW-1185">Reference proteome</keyword>
<dbReference type="Pfam" id="PF10502">
    <property type="entry name" value="Peptidase_S26"/>
    <property type="match status" value="1"/>
</dbReference>
<organism evidence="11 12">
    <name type="scientific">Phormidium tenue NIES-30</name>
    <dbReference type="NCBI Taxonomy" id="549789"/>
    <lineage>
        <taxon>Bacteria</taxon>
        <taxon>Bacillati</taxon>
        <taxon>Cyanobacteriota</taxon>
        <taxon>Cyanophyceae</taxon>
        <taxon>Oscillatoriophycideae</taxon>
        <taxon>Oscillatoriales</taxon>
        <taxon>Oscillatoriaceae</taxon>
        <taxon>Phormidium</taxon>
    </lineage>
</organism>
<dbReference type="InterPro" id="IPR019756">
    <property type="entry name" value="Pept_S26A_signal_pept_1_Ser-AS"/>
</dbReference>
<evidence type="ECO:0000256" key="3">
    <source>
        <dbReference type="ARBA" id="ARBA00009370"/>
    </source>
</evidence>
<evidence type="ECO:0000256" key="1">
    <source>
        <dbReference type="ARBA" id="ARBA00000677"/>
    </source>
</evidence>
<dbReference type="OrthoDB" id="9802919at2"/>
<keyword evidence="6 8" id="KW-0378">Hydrolase</keyword>
<dbReference type="SUPFAM" id="SSF51306">
    <property type="entry name" value="LexA/Signal peptidase"/>
    <property type="match status" value="1"/>
</dbReference>
<evidence type="ECO:0000313" key="12">
    <source>
        <dbReference type="Proteomes" id="UP000185557"/>
    </source>
</evidence>
<keyword evidence="5 8" id="KW-0645">Protease</keyword>
<dbReference type="RefSeq" id="WP_073609754.1">
    <property type="nucleotide sequence ID" value="NZ_MRCG01000014.1"/>
</dbReference>
<dbReference type="NCBIfam" id="TIGR02227">
    <property type="entry name" value="sigpep_I_bact"/>
    <property type="match status" value="1"/>
</dbReference>
<name>A0A1U7J289_9CYAN</name>
<dbReference type="Gene3D" id="2.10.109.10">
    <property type="entry name" value="Umud Fragment, subunit A"/>
    <property type="match status" value="1"/>
</dbReference>
<dbReference type="GO" id="GO:0009003">
    <property type="term" value="F:signal peptidase activity"/>
    <property type="evidence" value="ECO:0007669"/>
    <property type="project" value="UniProtKB-EC"/>
</dbReference>
<dbReference type="InterPro" id="IPR036286">
    <property type="entry name" value="LexA/Signal_pep-like_sf"/>
</dbReference>
<dbReference type="InterPro" id="IPR000223">
    <property type="entry name" value="Pept_S26A_signal_pept_1"/>
</dbReference>
<dbReference type="EC" id="3.4.21.89" evidence="4 8"/>
<evidence type="ECO:0000256" key="7">
    <source>
        <dbReference type="PIRSR" id="PIRSR600223-1"/>
    </source>
</evidence>
<accession>A0A1U7J289</accession>
<evidence type="ECO:0000259" key="10">
    <source>
        <dbReference type="Pfam" id="PF10502"/>
    </source>
</evidence>